<dbReference type="EMBL" id="VWZB01000329">
    <property type="protein sequence ID" value="NXF35010.1"/>
    <property type="molecule type" value="Genomic_DNA"/>
</dbReference>
<proteinExistence type="predicted"/>
<keyword evidence="3" id="KW-1185">Reference proteome</keyword>
<dbReference type="GO" id="GO:0005794">
    <property type="term" value="C:Golgi apparatus"/>
    <property type="evidence" value="ECO:0007669"/>
    <property type="project" value="TreeGrafter"/>
</dbReference>
<feature type="non-terminal residue" evidence="2">
    <location>
        <position position="97"/>
    </location>
</feature>
<sequence length="97" mass="10964">MKKVPVLLLLSTLLGTPAVLSRRHSCYKRVLKDHHNCHNIPEGTENLRQIDDGLQDHFWEGKGCKAICYCNLNELLCCPKDIFFGPKISSVIPCNSQ</sequence>
<evidence type="ECO:0000313" key="3">
    <source>
        <dbReference type="Proteomes" id="UP000538472"/>
    </source>
</evidence>
<dbReference type="Pfam" id="PF15224">
    <property type="entry name" value="SCRG1"/>
    <property type="match status" value="1"/>
</dbReference>
<organism evidence="2 3">
    <name type="scientific">Nyctibius bracteatus</name>
    <name type="common">Rufous potoo</name>
    <dbReference type="NCBI Taxonomy" id="48426"/>
    <lineage>
        <taxon>Eukaryota</taxon>
        <taxon>Metazoa</taxon>
        <taxon>Chordata</taxon>
        <taxon>Craniata</taxon>
        <taxon>Vertebrata</taxon>
        <taxon>Euteleostomi</taxon>
        <taxon>Archelosauria</taxon>
        <taxon>Archosauria</taxon>
        <taxon>Dinosauria</taxon>
        <taxon>Saurischia</taxon>
        <taxon>Theropoda</taxon>
        <taxon>Coelurosauria</taxon>
        <taxon>Aves</taxon>
        <taxon>Neognathae</taxon>
        <taxon>Neoaves</taxon>
        <taxon>Strisores</taxon>
        <taxon>Caprimulgiformes</taxon>
        <taxon>Nyctibiidae</taxon>
        <taxon>Nyctibius</taxon>
    </lineage>
</organism>
<reference evidence="2 3" key="1">
    <citation type="submission" date="2019-09" db="EMBL/GenBank/DDBJ databases">
        <title>Bird 10,000 Genomes (B10K) Project - Family phase.</title>
        <authorList>
            <person name="Zhang G."/>
        </authorList>
    </citation>
    <scope>NUCLEOTIDE SEQUENCE [LARGE SCALE GENOMIC DNA]</scope>
    <source>
        <strain evidence="2">B10K-CU-031-10</strain>
        <tissue evidence="2">Muscle</tissue>
    </source>
</reference>
<accession>A0A7K8T0U9</accession>
<dbReference type="InterPro" id="IPR028063">
    <property type="entry name" value="SCRG1"/>
</dbReference>
<feature type="signal peptide" evidence="1">
    <location>
        <begin position="1"/>
        <end position="21"/>
    </location>
</feature>
<dbReference type="GO" id="GO:0044306">
    <property type="term" value="C:neuron projection terminus"/>
    <property type="evidence" value="ECO:0007669"/>
    <property type="project" value="TreeGrafter"/>
</dbReference>
<feature type="chain" id="PRO_5029525754" evidence="1">
    <location>
        <begin position="22"/>
        <end position="97"/>
    </location>
</feature>
<evidence type="ECO:0000313" key="2">
    <source>
        <dbReference type="EMBL" id="NXF35010.1"/>
    </source>
</evidence>
<dbReference type="PANTHER" id="PTHR17463:SF0">
    <property type="entry name" value="SCRAPIE-RESPONSIVE PROTEIN 1"/>
    <property type="match status" value="1"/>
</dbReference>
<name>A0A7K8T0U9_9AVES</name>
<gene>
    <name evidence="2" type="primary">Scrg1</name>
    <name evidence="2" type="ORF">NYCBRA_R09773</name>
</gene>
<dbReference type="Proteomes" id="UP000538472">
    <property type="component" value="Unassembled WGS sequence"/>
</dbReference>
<feature type="non-terminal residue" evidence="2">
    <location>
        <position position="1"/>
    </location>
</feature>
<protein>
    <submittedName>
        <fullName evidence="2">SCRG1 protein</fullName>
    </submittedName>
</protein>
<dbReference type="PANTHER" id="PTHR17463">
    <property type="entry name" value="SCRAPIE-RESPONSIVE PROTEIN 1 SCRG1"/>
    <property type="match status" value="1"/>
</dbReference>
<keyword evidence="1" id="KW-0732">Signal</keyword>
<dbReference type="AlphaFoldDB" id="A0A7K8T0U9"/>
<evidence type="ECO:0000256" key="1">
    <source>
        <dbReference type="SAM" id="SignalP"/>
    </source>
</evidence>
<comment type="caution">
    <text evidence="2">The sequence shown here is derived from an EMBL/GenBank/DDBJ whole genome shotgun (WGS) entry which is preliminary data.</text>
</comment>